<comment type="caution">
    <text evidence="3">The sequence shown here is derived from an EMBL/GenBank/DDBJ whole genome shotgun (WGS) entry which is preliminary data.</text>
</comment>
<evidence type="ECO:0000256" key="1">
    <source>
        <dbReference type="ARBA" id="ARBA00022801"/>
    </source>
</evidence>
<dbReference type="SUPFAM" id="SSF53474">
    <property type="entry name" value="alpha/beta-Hydrolases"/>
    <property type="match status" value="1"/>
</dbReference>
<dbReference type="GO" id="GO:0016787">
    <property type="term" value="F:hydrolase activity"/>
    <property type="evidence" value="ECO:0007669"/>
    <property type="project" value="UniProtKB-KW"/>
</dbReference>
<proteinExistence type="predicted"/>
<dbReference type="Proteomes" id="UP001490330">
    <property type="component" value="Unassembled WGS sequence"/>
</dbReference>
<gene>
    <name evidence="3" type="ORF">ABT322_28635</name>
</gene>
<sequence length="332" mass="35373">MALTPEVDMTNSTYPAPPFDTELKPVLDVVLQAFNSSLHPEDIPGLRSGGFTPGVEELVKGRPIEHFELSIPGPQGAPDLLLSVFRRTDHVTPGPAFFFTHVGGLIFGDRFVGIAPIVNYVEQFDAVVVTVEYRLAPENPAPAQVEDAYAALKWTAEHAGELGFDPAKLIAVGGSAGGGLAAAITLKARDDSDGPALAGQLLMYPMLDDRNETVSSHQIDGIGVWDRTSNFTGWNAVLGDRRGTDDVSAYEAPSRATDLSGLPPTYLEVGSAEVFRDEIVAYASSIWAAGGSADLHVWAGGFHLYELVAADTVIGAASREARTSWVRRTLGL</sequence>
<accession>A0ABV1VM98</accession>
<dbReference type="InterPro" id="IPR013094">
    <property type="entry name" value="AB_hydrolase_3"/>
</dbReference>
<keyword evidence="1 3" id="KW-0378">Hydrolase</keyword>
<reference evidence="3 4" key="1">
    <citation type="submission" date="2024-06" db="EMBL/GenBank/DDBJ databases">
        <title>The Natural Products Discovery Center: Release of the First 8490 Sequenced Strains for Exploring Actinobacteria Biosynthetic Diversity.</title>
        <authorList>
            <person name="Kalkreuter E."/>
            <person name="Kautsar S.A."/>
            <person name="Yang D."/>
            <person name="Bader C.D."/>
            <person name="Teijaro C.N."/>
            <person name="Fluegel L."/>
            <person name="Davis C.M."/>
            <person name="Simpson J.R."/>
            <person name="Lauterbach L."/>
            <person name="Steele A.D."/>
            <person name="Gui C."/>
            <person name="Meng S."/>
            <person name="Li G."/>
            <person name="Viehrig K."/>
            <person name="Ye F."/>
            <person name="Su P."/>
            <person name="Kiefer A.F."/>
            <person name="Nichols A."/>
            <person name="Cepeda A.J."/>
            <person name="Yan W."/>
            <person name="Fan B."/>
            <person name="Jiang Y."/>
            <person name="Adhikari A."/>
            <person name="Zheng C.-J."/>
            <person name="Schuster L."/>
            <person name="Cowan T.M."/>
            <person name="Smanski M.J."/>
            <person name="Chevrette M.G."/>
            <person name="De Carvalho L.P.S."/>
            <person name="Shen B."/>
        </authorList>
    </citation>
    <scope>NUCLEOTIDE SEQUENCE [LARGE SCALE GENOMIC DNA]</scope>
    <source>
        <strain evidence="3 4">NPDC000632</strain>
    </source>
</reference>
<evidence type="ECO:0000313" key="3">
    <source>
        <dbReference type="EMBL" id="MER6907622.1"/>
    </source>
</evidence>
<dbReference type="InterPro" id="IPR029058">
    <property type="entry name" value="AB_hydrolase_fold"/>
</dbReference>
<dbReference type="PANTHER" id="PTHR48081">
    <property type="entry name" value="AB HYDROLASE SUPERFAMILY PROTEIN C4A8.06C"/>
    <property type="match status" value="1"/>
</dbReference>
<dbReference type="Gene3D" id="3.40.50.1820">
    <property type="entry name" value="alpha/beta hydrolase"/>
    <property type="match status" value="1"/>
</dbReference>
<organism evidence="3 4">
    <name type="scientific">Streptomyces flaveolus</name>
    <dbReference type="NCBI Taxonomy" id="67297"/>
    <lineage>
        <taxon>Bacteria</taxon>
        <taxon>Bacillati</taxon>
        <taxon>Actinomycetota</taxon>
        <taxon>Actinomycetes</taxon>
        <taxon>Kitasatosporales</taxon>
        <taxon>Streptomycetaceae</taxon>
        <taxon>Streptomyces</taxon>
    </lineage>
</organism>
<dbReference type="Pfam" id="PF07859">
    <property type="entry name" value="Abhydrolase_3"/>
    <property type="match status" value="1"/>
</dbReference>
<keyword evidence="4" id="KW-1185">Reference proteome</keyword>
<dbReference type="EMBL" id="JBEPCV010000034">
    <property type="protein sequence ID" value="MER6907622.1"/>
    <property type="molecule type" value="Genomic_DNA"/>
</dbReference>
<name>A0ABV1VM98_9ACTN</name>
<evidence type="ECO:0000313" key="4">
    <source>
        <dbReference type="Proteomes" id="UP001490330"/>
    </source>
</evidence>
<evidence type="ECO:0000259" key="2">
    <source>
        <dbReference type="Pfam" id="PF07859"/>
    </source>
</evidence>
<dbReference type="RefSeq" id="WP_350724056.1">
    <property type="nucleotide sequence ID" value="NZ_JBEPCO010000050.1"/>
</dbReference>
<dbReference type="PANTHER" id="PTHR48081:SF8">
    <property type="entry name" value="ALPHA_BETA HYDROLASE FOLD-3 DOMAIN-CONTAINING PROTEIN-RELATED"/>
    <property type="match status" value="1"/>
</dbReference>
<dbReference type="InterPro" id="IPR050300">
    <property type="entry name" value="GDXG_lipolytic_enzyme"/>
</dbReference>
<protein>
    <submittedName>
        <fullName evidence="3">Alpha/beta hydrolase</fullName>
    </submittedName>
</protein>
<feature type="domain" description="Alpha/beta hydrolase fold-3" evidence="2">
    <location>
        <begin position="98"/>
        <end position="305"/>
    </location>
</feature>